<dbReference type="SMART" id="SM01133">
    <property type="entry name" value="DeoC"/>
    <property type="match status" value="1"/>
</dbReference>
<dbReference type="Proteomes" id="UP000324376">
    <property type="component" value="Unassembled WGS sequence"/>
</dbReference>
<dbReference type="AlphaFoldDB" id="A0A5S5C8G8"/>
<dbReference type="FunFam" id="3.20.20.70:FF:000044">
    <property type="entry name" value="Deoxyribose-phosphate aldolase"/>
    <property type="match status" value="1"/>
</dbReference>
<evidence type="ECO:0000256" key="7">
    <source>
        <dbReference type="HAMAP-Rule" id="MF_00114"/>
    </source>
</evidence>
<dbReference type="EC" id="4.1.2.4" evidence="7"/>
<dbReference type="Pfam" id="PF01791">
    <property type="entry name" value="DeoC"/>
    <property type="match status" value="1"/>
</dbReference>
<sequence>MNINQYIDHTLLKPQAVADDINTLCEEAISHNFYAVCLNGCYVAQAVKLLQHTAVKVAAVIGFPLGAMATKAKVFEATQAIADGADEIDMVLNIGWLKAGDHDSVEKEIKEIKTAIGEKVLKVIIETCFLNGTEKKVACQLCVNAGADFVKTSTGFGTGGATMDDIELMKEEVGNMVKIKASGGIKDYATAKAYVDLGVSRIGTSSGVAIMLASKS</sequence>
<comment type="similarity">
    <text evidence="1 7">Belongs to the DeoC/FbaB aldolase family. DeoC type 1 subfamily.</text>
</comment>
<dbReference type="EMBL" id="VNHU01000004">
    <property type="protein sequence ID" value="TYP74283.1"/>
    <property type="molecule type" value="Genomic_DNA"/>
</dbReference>
<gene>
    <name evidence="7" type="primary">deoC</name>
    <name evidence="8" type="ORF">BD809_104101</name>
</gene>
<comment type="caution">
    <text evidence="8">The sequence shown here is derived from an EMBL/GenBank/DDBJ whole genome shotgun (WGS) entry which is preliminary data.</text>
</comment>
<name>A0A5S5C8G8_9FLAO</name>
<dbReference type="GO" id="GO:0009264">
    <property type="term" value="P:deoxyribonucleotide catabolic process"/>
    <property type="evidence" value="ECO:0007669"/>
    <property type="project" value="UniProtKB-UniRule"/>
</dbReference>
<organism evidence="8 9">
    <name type="scientific">Aquimarina intermedia</name>
    <dbReference type="NCBI Taxonomy" id="350814"/>
    <lineage>
        <taxon>Bacteria</taxon>
        <taxon>Pseudomonadati</taxon>
        <taxon>Bacteroidota</taxon>
        <taxon>Flavobacteriia</taxon>
        <taxon>Flavobacteriales</taxon>
        <taxon>Flavobacteriaceae</taxon>
        <taxon>Aquimarina</taxon>
    </lineage>
</organism>
<evidence type="ECO:0000256" key="4">
    <source>
        <dbReference type="ARBA" id="ARBA00023270"/>
    </source>
</evidence>
<feature type="active site" description="Proton donor/acceptor" evidence="7">
    <location>
        <position position="89"/>
    </location>
</feature>
<comment type="subcellular location">
    <subcellularLocation>
        <location evidence="7">Cytoplasm</location>
    </subcellularLocation>
</comment>
<reference evidence="8 9" key="1">
    <citation type="submission" date="2019-07" db="EMBL/GenBank/DDBJ databases">
        <title>Genomic Encyclopedia of Archaeal and Bacterial Type Strains, Phase II (KMG-II): from individual species to whole genera.</title>
        <authorList>
            <person name="Goeker M."/>
        </authorList>
    </citation>
    <scope>NUCLEOTIDE SEQUENCE [LARGE SCALE GENOMIC DNA]</scope>
    <source>
        <strain evidence="8 9">DSM 17527</strain>
    </source>
</reference>
<evidence type="ECO:0000256" key="2">
    <source>
        <dbReference type="ARBA" id="ARBA00022490"/>
    </source>
</evidence>
<keyword evidence="4 7" id="KW-0704">Schiff base</keyword>
<keyword evidence="2 7" id="KW-0963">Cytoplasm</keyword>
<dbReference type="PIRSF" id="PIRSF001357">
    <property type="entry name" value="DeoC"/>
    <property type="match status" value="1"/>
</dbReference>
<dbReference type="GO" id="GO:0016052">
    <property type="term" value="P:carbohydrate catabolic process"/>
    <property type="evidence" value="ECO:0007669"/>
    <property type="project" value="TreeGrafter"/>
</dbReference>
<feature type="active site" description="Proton donor/acceptor" evidence="7">
    <location>
        <position position="180"/>
    </location>
</feature>
<dbReference type="NCBIfam" id="TIGR00126">
    <property type="entry name" value="deoC"/>
    <property type="match status" value="1"/>
</dbReference>
<evidence type="ECO:0000256" key="1">
    <source>
        <dbReference type="ARBA" id="ARBA00010936"/>
    </source>
</evidence>
<dbReference type="InterPro" id="IPR013785">
    <property type="entry name" value="Aldolase_TIM"/>
</dbReference>
<evidence type="ECO:0000313" key="9">
    <source>
        <dbReference type="Proteomes" id="UP000324376"/>
    </source>
</evidence>
<proteinExistence type="inferred from homology"/>
<comment type="catalytic activity">
    <reaction evidence="5 7">
        <text>2-deoxy-D-ribose 5-phosphate = D-glyceraldehyde 3-phosphate + acetaldehyde</text>
        <dbReference type="Rhea" id="RHEA:12821"/>
        <dbReference type="ChEBI" id="CHEBI:15343"/>
        <dbReference type="ChEBI" id="CHEBI:59776"/>
        <dbReference type="ChEBI" id="CHEBI:62877"/>
        <dbReference type="EC" id="4.1.2.4"/>
    </reaction>
</comment>
<accession>A0A5S5C8G8</accession>
<keyword evidence="9" id="KW-1185">Reference proteome</keyword>
<dbReference type="GO" id="GO:0004139">
    <property type="term" value="F:deoxyribose-phosphate aldolase activity"/>
    <property type="evidence" value="ECO:0007669"/>
    <property type="project" value="UniProtKB-UniRule"/>
</dbReference>
<feature type="active site" description="Schiff-base intermediate with acetaldehyde" evidence="7">
    <location>
        <position position="151"/>
    </location>
</feature>
<dbReference type="HAMAP" id="MF_00114">
    <property type="entry name" value="DeoC_type1"/>
    <property type="match status" value="1"/>
</dbReference>
<dbReference type="SUPFAM" id="SSF51569">
    <property type="entry name" value="Aldolase"/>
    <property type="match status" value="1"/>
</dbReference>
<dbReference type="CDD" id="cd00959">
    <property type="entry name" value="DeoC"/>
    <property type="match status" value="1"/>
</dbReference>
<dbReference type="GO" id="GO:0005737">
    <property type="term" value="C:cytoplasm"/>
    <property type="evidence" value="ECO:0007669"/>
    <property type="project" value="UniProtKB-SubCell"/>
</dbReference>
<evidence type="ECO:0000256" key="5">
    <source>
        <dbReference type="ARBA" id="ARBA00048791"/>
    </source>
</evidence>
<comment type="function">
    <text evidence="6 7">Catalyzes a reversible aldol reaction between acetaldehyde and D-glyceraldehyde 3-phosphate to generate 2-deoxy-D-ribose 5-phosphate.</text>
</comment>
<dbReference type="InterPro" id="IPR028581">
    <property type="entry name" value="DeoC_typeI"/>
</dbReference>
<dbReference type="Gene3D" id="3.20.20.70">
    <property type="entry name" value="Aldolase class I"/>
    <property type="match status" value="1"/>
</dbReference>
<evidence type="ECO:0000256" key="3">
    <source>
        <dbReference type="ARBA" id="ARBA00023239"/>
    </source>
</evidence>
<comment type="pathway">
    <text evidence="7">Carbohydrate degradation; 2-deoxy-D-ribose 1-phosphate degradation; D-glyceraldehyde 3-phosphate and acetaldehyde from 2-deoxy-alpha-D-ribose 1-phosphate: step 2/2.</text>
</comment>
<dbReference type="OrthoDB" id="9778711at2"/>
<evidence type="ECO:0000256" key="6">
    <source>
        <dbReference type="ARBA" id="ARBA00056337"/>
    </source>
</evidence>
<dbReference type="UniPathway" id="UPA00002">
    <property type="reaction ID" value="UER00468"/>
</dbReference>
<dbReference type="PANTHER" id="PTHR10889:SF1">
    <property type="entry name" value="DEOXYRIBOSE-PHOSPHATE ALDOLASE"/>
    <property type="match status" value="1"/>
</dbReference>
<evidence type="ECO:0000313" key="8">
    <source>
        <dbReference type="EMBL" id="TYP74283.1"/>
    </source>
</evidence>
<protein>
    <recommendedName>
        <fullName evidence="7">Deoxyribose-phosphate aldolase</fullName>
        <shortName evidence="7">DERA</shortName>
        <ecNumber evidence="7">4.1.2.4</ecNumber>
    </recommendedName>
    <alternativeName>
        <fullName evidence="7">2-deoxy-D-ribose 5-phosphate aldolase</fullName>
    </alternativeName>
    <alternativeName>
        <fullName evidence="7">Phosphodeoxyriboaldolase</fullName>
        <shortName evidence="7">Deoxyriboaldolase</shortName>
    </alternativeName>
</protein>
<dbReference type="GO" id="GO:0006018">
    <property type="term" value="P:2-deoxyribose 1-phosphate catabolic process"/>
    <property type="evidence" value="ECO:0007669"/>
    <property type="project" value="UniProtKB-UniRule"/>
</dbReference>
<dbReference type="RefSeq" id="WP_148782401.1">
    <property type="nucleotide sequence ID" value="NZ_VNHU01000004.1"/>
</dbReference>
<dbReference type="InterPro" id="IPR002915">
    <property type="entry name" value="DeoC/FbaB/LacD_aldolase"/>
</dbReference>
<keyword evidence="3 7" id="KW-0456">Lyase</keyword>
<dbReference type="InterPro" id="IPR011343">
    <property type="entry name" value="DeoC"/>
</dbReference>
<dbReference type="PANTHER" id="PTHR10889">
    <property type="entry name" value="DEOXYRIBOSE-PHOSPHATE ALDOLASE"/>
    <property type="match status" value="1"/>
</dbReference>